<protein>
    <submittedName>
        <fullName evidence="3">Glycosyltransferase, MGT family</fullName>
    </submittedName>
</protein>
<dbReference type="SUPFAM" id="SSF53756">
    <property type="entry name" value="UDP-Glycosyltransferase/glycogen phosphorylase"/>
    <property type="match status" value="1"/>
</dbReference>
<dbReference type="InterPro" id="IPR050426">
    <property type="entry name" value="Glycosyltransferase_28"/>
</dbReference>
<dbReference type="GO" id="GO:0008194">
    <property type="term" value="F:UDP-glycosyltransferase activity"/>
    <property type="evidence" value="ECO:0007669"/>
    <property type="project" value="InterPro"/>
</dbReference>
<dbReference type="EMBL" id="FMCX01000002">
    <property type="protein sequence ID" value="SCF00689.1"/>
    <property type="molecule type" value="Genomic_DNA"/>
</dbReference>
<dbReference type="PANTHER" id="PTHR48050">
    <property type="entry name" value="STEROL 3-BETA-GLUCOSYLTRANSFERASE"/>
    <property type="match status" value="1"/>
</dbReference>
<dbReference type="AlphaFoldDB" id="A0A1C4WWX7"/>
<proteinExistence type="predicted"/>
<evidence type="ECO:0000259" key="2">
    <source>
        <dbReference type="Pfam" id="PF06722"/>
    </source>
</evidence>
<reference evidence="4" key="1">
    <citation type="submission" date="2016-06" db="EMBL/GenBank/DDBJ databases">
        <authorList>
            <person name="Varghese N."/>
            <person name="Submissions Spin"/>
        </authorList>
    </citation>
    <scope>NUCLEOTIDE SEQUENCE [LARGE SCALE GENOMIC DNA]</scope>
    <source>
        <strain evidence="4">DSM 44830</strain>
    </source>
</reference>
<dbReference type="GO" id="GO:0016758">
    <property type="term" value="F:hexosyltransferase activity"/>
    <property type="evidence" value="ECO:0007669"/>
    <property type="project" value="UniProtKB-ARBA"/>
</dbReference>
<sequence>MDHTNHVDGCQRAWHHIDVARFLFVVLPVVSHLSAPLAIAQALEDAGHEVAWCGPRSDLRPLIGPDATLHPTGKRWYRPDGESGMASVRSLWEGHVLPANRFIRDAADRAVADCRPDVVVADQYALAGALAAYRHGVPWATVCVGTLELTPPTDGMPGFAGFVRAQLDRVWAMADLPVDEHLDLRFSPYLTIGLTGPALTGPAPLPPRCVLTGPALGRRPHAPAFDWDAWDPGRRHLLVTVGTMAEHLAGDFYRRMIAATAPLADRLQVILTAGPQLVPDPPAHVLVAPRVPVLELMPRLDALVSHGGLGTVSEALAHGVPVVVAPIRHDHPTVARQVARAGAGVEVSFRSATPAELTVALTAVLDDPTYRANARRVGDSFAAAGGAATAAAHLAELAAAPPGRPGTHRPLSNAHGGTSLT</sequence>
<dbReference type="InterPro" id="IPR002213">
    <property type="entry name" value="UDP_glucos_trans"/>
</dbReference>
<gene>
    <name evidence="3" type="ORF">GA0070564_102569</name>
</gene>
<dbReference type="Gene3D" id="3.40.50.2000">
    <property type="entry name" value="Glycogen Phosphorylase B"/>
    <property type="match status" value="2"/>
</dbReference>
<name>A0A1C4WWX7_9ACTN</name>
<evidence type="ECO:0000256" key="1">
    <source>
        <dbReference type="SAM" id="MobiDB-lite"/>
    </source>
</evidence>
<dbReference type="CDD" id="cd03784">
    <property type="entry name" value="GT1_Gtf-like"/>
    <property type="match status" value="1"/>
</dbReference>
<dbReference type="InterPro" id="IPR010610">
    <property type="entry name" value="EryCIII-like_C"/>
</dbReference>
<evidence type="ECO:0000313" key="3">
    <source>
        <dbReference type="EMBL" id="SCF00689.1"/>
    </source>
</evidence>
<dbReference type="GO" id="GO:0017000">
    <property type="term" value="P:antibiotic biosynthetic process"/>
    <property type="evidence" value="ECO:0007669"/>
    <property type="project" value="UniProtKB-ARBA"/>
</dbReference>
<feature type="region of interest" description="Disordered" evidence="1">
    <location>
        <begin position="400"/>
        <end position="421"/>
    </location>
</feature>
<feature type="domain" description="Erythromycin biosynthesis protein CIII-like C-terminal" evidence="2">
    <location>
        <begin position="281"/>
        <end position="394"/>
    </location>
</feature>
<keyword evidence="4" id="KW-1185">Reference proteome</keyword>
<evidence type="ECO:0000313" key="4">
    <source>
        <dbReference type="Proteomes" id="UP000199504"/>
    </source>
</evidence>
<dbReference type="STRING" id="262898.GA0070564_102569"/>
<organism evidence="3 4">
    <name type="scientific">Micromonospora mirobrigensis</name>
    <dbReference type="NCBI Taxonomy" id="262898"/>
    <lineage>
        <taxon>Bacteria</taxon>
        <taxon>Bacillati</taxon>
        <taxon>Actinomycetota</taxon>
        <taxon>Actinomycetes</taxon>
        <taxon>Micromonosporales</taxon>
        <taxon>Micromonosporaceae</taxon>
        <taxon>Micromonospora</taxon>
    </lineage>
</organism>
<accession>A0A1C4WWX7</accession>
<dbReference type="Proteomes" id="UP000199504">
    <property type="component" value="Unassembled WGS sequence"/>
</dbReference>
<keyword evidence="3" id="KW-0808">Transferase</keyword>
<dbReference type="PANTHER" id="PTHR48050:SF13">
    <property type="entry name" value="STEROL 3-BETA-GLUCOSYLTRANSFERASE UGT80A2"/>
    <property type="match status" value="1"/>
</dbReference>
<dbReference type="Pfam" id="PF06722">
    <property type="entry name" value="EryCIII-like_C"/>
    <property type="match status" value="1"/>
</dbReference>